<evidence type="ECO:0000313" key="1">
    <source>
        <dbReference type="EnsemblPlants" id="OGLUM03G16750.1"/>
    </source>
</evidence>
<dbReference type="AlphaFoldDB" id="A0A0D9Z6X6"/>
<dbReference type="EnsemblPlants" id="OGLUM03G16750.1">
    <property type="protein sequence ID" value="OGLUM03G16750.1"/>
    <property type="gene ID" value="OGLUM03G16750"/>
</dbReference>
<reference evidence="1" key="2">
    <citation type="submission" date="2018-05" db="EMBL/GenBank/DDBJ databases">
        <title>OgluRS3 (Oryza glumaepatula Reference Sequence Version 3).</title>
        <authorList>
            <person name="Zhang J."/>
            <person name="Kudrna D."/>
            <person name="Lee S."/>
            <person name="Talag J."/>
            <person name="Welchert J."/>
            <person name="Wing R.A."/>
        </authorList>
    </citation>
    <scope>NUCLEOTIDE SEQUENCE [LARGE SCALE GENOMIC DNA]</scope>
</reference>
<name>A0A0D9Z6X6_9ORYZ</name>
<reference evidence="1" key="1">
    <citation type="submission" date="2015-04" db="UniProtKB">
        <authorList>
            <consortium name="EnsemblPlants"/>
        </authorList>
    </citation>
    <scope>IDENTIFICATION</scope>
</reference>
<proteinExistence type="predicted"/>
<dbReference type="Proteomes" id="UP000026961">
    <property type="component" value="Chromosome 3"/>
</dbReference>
<sequence length="78" mass="8767">MEDTAPASVDVTDPGIPGRAFARDSIERCRTSKKPEQSAESYRCPAHRLNLMQQLRLRLSTKTLALQRTNRIDPNSAQ</sequence>
<dbReference type="HOGENOM" id="CLU_2626297_0_0_1"/>
<accession>A0A0D9Z6X6</accession>
<protein>
    <submittedName>
        <fullName evidence="1">Uncharacterized protein</fullName>
    </submittedName>
</protein>
<dbReference type="Gramene" id="OGLUM03G16750.1">
    <property type="protein sequence ID" value="OGLUM03G16750.1"/>
    <property type="gene ID" value="OGLUM03G16750"/>
</dbReference>
<evidence type="ECO:0000313" key="2">
    <source>
        <dbReference type="Proteomes" id="UP000026961"/>
    </source>
</evidence>
<organism evidence="1">
    <name type="scientific">Oryza glumipatula</name>
    <dbReference type="NCBI Taxonomy" id="40148"/>
    <lineage>
        <taxon>Eukaryota</taxon>
        <taxon>Viridiplantae</taxon>
        <taxon>Streptophyta</taxon>
        <taxon>Embryophyta</taxon>
        <taxon>Tracheophyta</taxon>
        <taxon>Spermatophyta</taxon>
        <taxon>Magnoliopsida</taxon>
        <taxon>Liliopsida</taxon>
        <taxon>Poales</taxon>
        <taxon>Poaceae</taxon>
        <taxon>BOP clade</taxon>
        <taxon>Oryzoideae</taxon>
        <taxon>Oryzeae</taxon>
        <taxon>Oryzinae</taxon>
        <taxon>Oryza</taxon>
    </lineage>
</organism>
<keyword evidence="2" id="KW-1185">Reference proteome</keyword>